<dbReference type="Proteomes" id="UP000565579">
    <property type="component" value="Unassembled WGS sequence"/>
</dbReference>
<evidence type="ECO:0000313" key="3">
    <source>
        <dbReference type="EMBL" id="MBB6553871.1"/>
    </source>
</evidence>
<evidence type="ECO:0000256" key="1">
    <source>
        <dbReference type="SAM" id="MobiDB-lite"/>
    </source>
</evidence>
<feature type="chain" id="PRO_5039401680" description="Tetratricopeptide repeat protein" evidence="2">
    <location>
        <begin position="22"/>
        <end position="277"/>
    </location>
</feature>
<comment type="caution">
    <text evidence="3">The sequence shown here is derived from an EMBL/GenBank/DDBJ whole genome shotgun (WGS) entry which is preliminary data.</text>
</comment>
<keyword evidence="4" id="KW-1185">Reference proteome</keyword>
<organism evidence="3 4">
    <name type="scientific">Nonomuraea rubra</name>
    <dbReference type="NCBI Taxonomy" id="46180"/>
    <lineage>
        <taxon>Bacteria</taxon>
        <taxon>Bacillati</taxon>
        <taxon>Actinomycetota</taxon>
        <taxon>Actinomycetes</taxon>
        <taxon>Streptosporangiales</taxon>
        <taxon>Streptosporangiaceae</taxon>
        <taxon>Nonomuraea</taxon>
    </lineage>
</organism>
<proteinExistence type="predicted"/>
<feature type="region of interest" description="Disordered" evidence="1">
    <location>
        <begin position="165"/>
        <end position="277"/>
    </location>
</feature>
<dbReference type="EMBL" id="JACHMI010000001">
    <property type="protein sequence ID" value="MBB6553871.1"/>
    <property type="molecule type" value="Genomic_DNA"/>
</dbReference>
<gene>
    <name evidence="3" type="ORF">HD593_008666</name>
</gene>
<dbReference type="RefSeq" id="WP_185108314.1">
    <property type="nucleotide sequence ID" value="NZ_BAAAXY010000201.1"/>
</dbReference>
<evidence type="ECO:0008006" key="5">
    <source>
        <dbReference type="Google" id="ProtNLM"/>
    </source>
</evidence>
<name>A0A7X0P235_9ACTN</name>
<accession>A0A7X0P235</accession>
<keyword evidence="2" id="KW-0732">Signal</keyword>
<dbReference type="AlphaFoldDB" id="A0A7X0P235"/>
<feature type="region of interest" description="Disordered" evidence="1">
    <location>
        <begin position="27"/>
        <end position="68"/>
    </location>
</feature>
<sequence>MKTWTAALALMSCLAATGCGGGVFNAPGSSSSSSSSSEEDGGRVVGAGDGEDQSRASSRPPGKRKTRYDFTLPVGETAVDESEGKVYEALSMGRCDEAQALLDGSRQGFRSELTVPLFQAGVHLCRGDVAAARAAYARAVYTNEEGVWFICALDRAVGSVVRGRPKSALGACPPVVPRSSTPEPESSPEASPESSPEASPESSPEASAESSPESSTESSTGSSPDAGSSPGTESTTGSEPSGSSEPTSGTGAGQDSEPTSGSGSGPVSEPAPGAGAD</sequence>
<protein>
    <recommendedName>
        <fullName evidence="5">Tetratricopeptide repeat protein</fullName>
    </recommendedName>
</protein>
<dbReference type="PROSITE" id="PS51257">
    <property type="entry name" value="PROKAR_LIPOPROTEIN"/>
    <property type="match status" value="1"/>
</dbReference>
<evidence type="ECO:0000256" key="2">
    <source>
        <dbReference type="SAM" id="SignalP"/>
    </source>
</evidence>
<feature type="signal peptide" evidence="2">
    <location>
        <begin position="1"/>
        <end position="21"/>
    </location>
</feature>
<reference evidence="3 4" key="1">
    <citation type="submission" date="2020-08" db="EMBL/GenBank/DDBJ databases">
        <title>Sequencing the genomes of 1000 actinobacteria strains.</title>
        <authorList>
            <person name="Klenk H.-P."/>
        </authorList>
    </citation>
    <scope>NUCLEOTIDE SEQUENCE [LARGE SCALE GENOMIC DNA]</scope>
    <source>
        <strain evidence="3 4">DSM 43768</strain>
    </source>
</reference>
<evidence type="ECO:0000313" key="4">
    <source>
        <dbReference type="Proteomes" id="UP000565579"/>
    </source>
</evidence>
<feature type="compositionally biased region" description="Low complexity" evidence="1">
    <location>
        <begin position="179"/>
        <end position="249"/>
    </location>
</feature>